<dbReference type="EMBL" id="CM042018">
    <property type="protein sequence ID" value="KAI3828095.1"/>
    <property type="molecule type" value="Genomic_DNA"/>
</dbReference>
<organism evidence="1 2">
    <name type="scientific">Smallanthus sonchifolius</name>
    <dbReference type="NCBI Taxonomy" id="185202"/>
    <lineage>
        <taxon>Eukaryota</taxon>
        <taxon>Viridiplantae</taxon>
        <taxon>Streptophyta</taxon>
        <taxon>Embryophyta</taxon>
        <taxon>Tracheophyta</taxon>
        <taxon>Spermatophyta</taxon>
        <taxon>Magnoliopsida</taxon>
        <taxon>eudicotyledons</taxon>
        <taxon>Gunneridae</taxon>
        <taxon>Pentapetalae</taxon>
        <taxon>asterids</taxon>
        <taxon>campanulids</taxon>
        <taxon>Asterales</taxon>
        <taxon>Asteraceae</taxon>
        <taxon>Asteroideae</taxon>
        <taxon>Heliantheae alliance</taxon>
        <taxon>Millerieae</taxon>
        <taxon>Smallanthus</taxon>
    </lineage>
</organism>
<comment type="caution">
    <text evidence="1">The sequence shown here is derived from an EMBL/GenBank/DDBJ whole genome shotgun (WGS) entry which is preliminary data.</text>
</comment>
<keyword evidence="2" id="KW-1185">Reference proteome</keyword>
<dbReference type="Proteomes" id="UP001056120">
    <property type="component" value="Linkage Group LG01"/>
</dbReference>
<reference evidence="2" key="1">
    <citation type="journal article" date="2022" name="Mol. Ecol. Resour.">
        <title>The genomes of chicory, endive, great burdock and yacon provide insights into Asteraceae palaeo-polyploidization history and plant inulin production.</title>
        <authorList>
            <person name="Fan W."/>
            <person name="Wang S."/>
            <person name="Wang H."/>
            <person name="Wang A."/>
            <person name="Jiang F."/>
            <person name="Liu H."/>
            <person name="Zhao H."/>
            <person name="Xu D."/>
            <person name="Zhang Y."/>
        </authorList>
    </citation>
    <scope>NUCLEOTIDE SEQUENCE [LARGE SCALE GENOMIC DNA]</scope>
    <source>
        <strain evidence="2">cv. Yunnan</strain>
    </source>
</reference>
<protein>
    <submittedName>
        <fullName evidence="1">Uncharacterized protein</fullName>
    </submittedName>
</protein>
<gene>
    <name evidence="1" type="ORF">L1987_02192</name>
</gene>
<sequence>MEVAATSVRGGNNGGLTFLLHLHRSKQHRAHLLDRGGNNGGRGSSHDFLVLEVSPFSFISVDLVLEGGVSRGIDLERLQHRMIHGKAVASDFIKSIKLLLLLLIGSSNVSPHTSTSSLTFLLHLRRSGFRGRRGSSPEFLEYRPIGIAVSRGIDLERLQHRMIHGKAVASDFIKSIKLLLLLLIGSSTVAPHTSTSRSC</sequence>
<accession>A0ACB9K7B8</accession>
<evidence type="ECO:0000313" key="2">
    <source>
        <dbReference type="Proteomes" id="UP001056120"/>
    </source>
</evidence>
<name>A0ACB9K7B8_9ASTR</name>
<proteinExistence type="predicted"/>
<evidence type="ECO:0000313" key="1">
    <source>
        <dbReference type="EMBL" id="KAI3828095.1"/>
    </source>
</evidence>
<reference evidence="1 2" key="2">
    <citation type="journal article" date="2022" name="Mol. Ecol. Resour.">
        <title>The genomes of chicory, endive, great burdock and yacon provide insights into Asteraceae paleo-polyploidization history and plant inulin production.</title>
        <authorList>
            <person name="Fan W."/>
            <person name="Wang S."/>
            <person name="Wang H."/>
            <person name="Wang A."/>
            <person name="Jiang F."/>
            <person name="Liu H."/>
            <person name="Zhao H."/>
            <person name="Xu D."/>
            <person name="Zhang Y."/>
        </authorList>
    </citation>
    <scope>NUCLEOTIDE SEQUENCE [LARGE SCALE GENOMIC DNA]</scope>
    <source>
        <strain evidence="2">cv. Yunnan</strain>
        <tissue evidence="1">Leaves</tissue>
    </source>
</reference>